<keyword evidence="10" id="KW-1185">Reference proteome</keyword>
<dbReference type="SUPFAM" id="SSF58104">
    <property type="entry name" value="Methyl-accepting chemotaxis protein (MCP) signaling domain"/>
    <property type="match status" value="1"/>
</dbReference>
<sequence>MLSKANDDLYNINTKSINYISKLSANTNYNYLASKLVISSTSSAEKYVMTNNIKDNIKKNEELINLYRNTALVGKDTTKYDEAAKLIKSLDELALKVAELASQNKIDEALSLSAELDTTYKTADGYLSDIMVANELDAEETVANNRAESQNLSNMIVVIDIVSIIITILLAIYLVSRIIKPLKSVVAFAQRISNYDLSTDMILKSKDEFKLICDSLNSAQNNLRSILATAIDGINTINSSSEELSACIGEVTYQFDTINKSTEGINTGAQETSAVTEELSASIQEVSSSMIVLSEKATEGHQNSEKIQEKATETKENTNSAINTTRNTYKDVEADIKTAIEKGNVVNEIANMADTIESIAEQTNLLALNAAIEAARAGEHGKGFAVVAEEVRKLAEESKNSVHEVQETINEVREAFKNLSENSNKLLEFMDKDIIDEFNNFMSVADSYEEDGIFVKEMSENIAAMSEEVSATITQLTDAIQTVANMTQETSTNVNLVKESINDTDMVVKEIVSAVEAQCQLTEEIKQTLSKFKL</sequence>
<dbReference type="PROSITE" id="PS50111">
    <property type="entry name" value="CHEMOTAXIS_TRANSDUC_2"/>
    <property type="match status" value="1"/>
</dbReference>
<dbReference type="KEGG" id="cia:BEN51_02535"/>
<dbReference type="PANTHER" id="PTHR32089:SF112">
    <property type="entry name" value="LYSOZYME-LIKE PROTEIN-RELATED"/>
    <property type="match status" value="1"/>
</dbReference>
<feature type="domain" description="HAMP" evidence="8">
    <location>
        <begin position="176"/>
        <end position="228"/>
    </location>
</feature>
<dbReference type="InterPro" id="IPR003660">
    <property type="entry name" value="HAMP_dom"/>
</dbReference>
<dbReference type="InterPro" id="IPR004089">
    <property type="entry name" value="MCPsignal_dom"/>
</dbReference>
<keyword evidence="6" id="KW-1133">Transmembrane helix</keyword>
<comment type="similarity">
    <text evidence="2">Belongs to the methyl-accepting chemotaxis (MCP) protein family.</text>
</comment>
<dbReference type="GO" id="GO:0016020">
    <property type="term" value="C:membrane"/>
    <property type="evidence" value="ECO:0007669"/>
    <property type="project" value="InterPro"/>
</dbReference>
<evidence type="ECO:0008006" key="11">
    <source>
        <dbReference type="Google" id="ProtNLM"/>
    </source>
</evidence>
<dbReference type="SMART" id="SM00304">
    <property type="entry name" value="HAMP"/>
    <property type="match status" value="1"/>
</dbReference>
<keyword evidence="6" id="KW-0472">Membrane</keyword>
<feature type="coiled-coil region" evidence="4">
    <location>
        <begin position="388"/>
        <end position="422"/>
    </location>
</feature>
<dbReference type="Gene3D" id="1.10.287.950">
    <property type="entry name" value="Methyl-accepting chemotaxis protein"/>
    <property type="match status" value="1"/>
</dbReference>
<protein>
    <recommendedName>
        <fullName evidence="11">Chemotaxis protein</fullName>
    </recommendedName>
</protein>
<proteinExistence type="inferred from homology"/>
<accession>A0A343JFX7</accession>
<name>A0A343JFX7_9CLOT</name>
<evidence type="ECO:0000313" key="9">
    <source>
        <dbReference type="EMBL" id="ASW44435.1"/>
    </source>
</evidence>
<feature type="domain" description="Methyl-accepting transducer" evidence="7">
    <location>
        <begin position="247"/>
        <end position="498"/>
    </location>
</feature>
<feature type="region of interest" description="Disordered" evidence="5">
    <location>
        <begin position="295"/>
        <end position="317"/>
    </location>
</feature>
<evidence type="ECO:0000256" key="1">
    <source>
        <dbReference type="ARBA" id="ARBA00023224"/>
    </source>
</evidence>
<gene>
    <name evidence="9" type="ORF">BEN51_02535</name>
</gene>
<dbReference type="InterPro" id="IPR024478">
    <property type="entry name" value="HlyB_4HB_MCP"/>
</dbReference>
<dbReference type="Pfam" id="PF00015">
    <property type="entry name" value="MCPsignal"/>
    <property type="match status" value="1"/>
</dbReference>
<dbReference type="EMBL" id="CP016786">
    <property type="protein sequence ID" value="ASW44435.1"/>
    <property type="molecule type" value="Genomic_DNA"/>
</dbReference>
<evidence type="ECO:0000313" key="10">
    <source>
        <dbReference type="Proteomes" id="UP000264883"/>
    </source>
</evidence>
<dbReference type="CDD" id="cd06225">
    <property type="entry name" value="HAMP"/>
    <property type="match status" value="1"/>
</dbReference>
<evidence type="ECO:0000259" key="8">
    <source>
        <dbReference type="PROSITE" id="PS50885"/>
    </source>
</evidence>
<dbReference type="Pfam" id="PF12729">
    <property type="entry name" value="4HB_MCP_1"/>
    <property type="match status" value="1"/>
</dbReference>
<dbReference type="SMART" id="SM00283">
    <property type="entry name" value="MA"/>
    <property type="match status" value="1"/>
</dbReference>
<evidence type="ECO:0000259" key="7">
    <source>
        <dbReference type="PROSITE" id="PS50111"/>
    </source>
</evidence>
<reference evidence="9 10" key="1">
    <citation type="submission" date="2016-08" db="EMBL/GenBank/DDBJ databases">
        <title>Complete Genome Sequence Of The Indigo Reducing Clostridium isatidis DSM15098.</title>
        <authorList>
            <person name="Little G.T."/>
            <person name="Minton N.P."/>
        </authorList>
    </citation>
    <scope>NUCLEOTIDE SEQUENCE [LARGE SCALE GENOMIC DNA]</scope>
    <source>
        <strain evidence="9 10">DSM 15098</strain>
    </source>
</reference>
<evidence type="ECO:0000256" key="3">
    <source>
        <dbReference type="PROSITE-ProRule" id="PRU00284"/>
    </source>
</evidence>
<feature type="transmembrane region" description="Helical" evidence="6">
    <location>
        <begin position="155"/>
        <end position="175"/>
    </location>
</feature>
<keyword evidence="1 3" id="KW-0807">Transducer</keyword>
<dbReference type="GO" id="GO:0007165">
    <property type="term" value="P:signal transduction"/>
    <property type="evidence" value="ECO:0007669"/>
    <property type="project" value="UniProtKB-KW"/>
</dbReference>
<dbReference type="PANTHER" id="PTHR32089">
    <property type="entry name" value="METHYL-ACCEPTING CHEMOTAXIS PROTEIN MCPB"/>
    <property type="match status" value="1"/>
</dbReference>
<dbReference type="Pfam" id="PF00672">
    <property type="entry name" value="HAMP"/>
    <property type="match status" value="1"/>
</dbReference>
<evidence type="ECO:0000256" key="2">
    <source>
        <dbReference type="ARBA" id="ARBA00029447"/>
    </source>
</evidence>
<dbReference type="Proteomes" id="UP000264883">
    <property type="component" value="Chromosome"/>
</dbReference>
<feature type="compositionally biased region" description="Basic and acidic residues" evidence="5">
    <location>
        <begin position="296"/>
        <end position="316"/>
    </location>
</feature>
<dbReference type="PROSITE" id="PS50885">
    <property type="entry name" value="HAMP"/>
    <property type="match status" value="1"/>
</dbReference>
<evidence type="ECO:0000256" key="5">
    <source>
        <dbReference type="SAM" id="MobiDB-lite"/>
    </source>
</evidence>
<evidence type="ECO:0000256" key="6">
    <source>
        <dbReference type="SAM" id="Phobius"/>
    </source>
</evidence>
<keyword evidence="6" id="KW-0812">Transmembrane</keyword>
<organism evidence="9 10">
    <name type="scientific">Clostridium isatidis</name>
    <dbReference type="NCBI Taxonomy" id="182773"/>
    <lineage>
        <taxon>Bacteria</taxon>
        <taxon>Bacillati</taxon>
        <taxon>Bacillota</taxon>
        <taxon>Clostridia</taxon>
        <taxon>Eubacteriales</taxon>
        <taxon>Clostridiaceae</taxon>
        <taxon>Clostridium</taxon>
    </lineage>
</organism>
<dbReference type="AlphaFoldDB" id="A0A343JFX7"/>
<evidence type="ECO:0000256" key="4">
    <source>
        <dbReference type="SAM" id="Coils"/>
    </source>
</evidence>
<keyword evidence="4" id="KW-0175">Coiled coil</keyword>